<keyword evidence="7" id="KW-1185">Reference proteome</keyword>
<keyword evidence="4" id="KW-0804">Transcription</keyword>
<dbReference type="FunFam" id="1.10.10.10:FF:000001">
    <property type="entry name" value="LysR family transcriptional regulator"/>
    <property type="match status" value="1"/>
</dbReference>
<evidence type="ECO:0000256" key="3">
    <source>
        <dbReference type="ARBA" id="ARBA00023125"/>
    </source>
</evidence>
<dbReference type="Proteomes" id="UP000469523">
    <property type="component" value="Unassembled WGS sequence"/>
</dbReference>
<evidence type="ECO:0000256" key="2">
    <source>
        <dbReference type="ARBA" id="ARBA00023015"/>
    </source>
</evidence>
<dbReference type="Pfam" id="PF03466">
    <property type="entry name" value="LysR_substrate"/>
    <property type="match status" value="1"/>
</dbReference>
<keyword evidence="2" id="KW-0805">Transcription regulation</keyword>
<dbReference type="PRINTS" id="PR00039">
    <property type="entry name" value="HTHLYSR"/>
</dbReference>
<dbReference type="PROSITE" id="PS50931">
    <property type="entry name" value="HTH_LYSR"/>
    <property type="match status" value="1"/>
</dbReference>
<keyword evidence="3" id="KW-0238">DNA-binding</keyword>
<dbReference type="Gene3D" id="3.40.190.290">
    <property type="match status" value="1"/>
</dbReference>
<reference evidence="6 7" key="1">
    <citation type="submission" date="2019-09" db="EMBL/GenBank/DDBJ databases">
        <title>In-depth cultivation of the pig gut microbiome towards novel bacterial diversity and tailored functional studies.</title>
        <authorList>
            <person name="Wylensek D."/>
            <person name="Hitch T.C.A."/>
            <person name="Clavel T."/>
        </authorList>
    </citation>
    <scope>NUCLEOTIDE SEQUENCE [LARGE SCALE GENOMIC DNA]</scope>
    <source>
        <strain evidence="6 7">WCA3-693-APC-4?</strain>
    </source>
</reference>
<dbReference type="InterPro" id="IPR005119">
    <property type="entry name" value="LysR_subst-bd"/>
</dbReference>
<dbReference type="RefSeq" id="WP_154441482.1">
    <property type="nucleotide sequence ID" value="NZ_JAHLPJ010000001.1"/>
</dbReference>
<evidence type="ECO:0000313" key="6">
    <source>
        <dbReference type="EMBL" id="MSU02531.1"/>
    </source>
</evidence>
<dbReference type="EMBL" id="VUNQ01000035">
    <property type="protein sequence ID" value="MSU02531.1"/>
    <property type="molecule type" value="Genomic_DNA"/>
</dbReference>
<feature type="domain" description="HTH lysR-type" evidence="5">
    <location>
        <begin position="3"/>
        <end position="60"/>
    </location>
</feature>
<dbReference type="PANTHER" id="PTHR30126">
    <property type="entry name" value="HTH-TYPE TRANSCRIPTIONAL REGULATOR"/>
    <property type="match status" value="1"/>
</dbReference>
<dbReference type="InterPro" id="IPR036388">
    <property type="entry name" value="WH-like_DNA-bd_sf"/>
</dbReference>
<dbReference type="Gene3D" id="1.10.10.10">
    <property type="entry name" value="Winged helix-like DNA-binding domain superfamily/Winged helix DNA-binding domain"/>
    <property type="match status" value="1"/>
</dbReference>
<dbReference type="PANTHER" id="PTHR30126:SF64">
    <property type="entry name" value="HTH-TYPE TRANSCRIPTIONAL REGULATOR CITR"/>
    <property type="match status" value="1"/>
</dbReference>
<sequence>MSIRLELYKVFDKVAECGSFSKAAKELYMTQPAVSQSIAQLEEELKVRLFTRIPKGVILTNEGKILFEYTNSAISLLDTGEKKIKESRNLNEGELKIGVSDTISRYYLLPYLESFYKDYPKIKLKIINRTTDDLRNLIKSGEIDIGICNLPIEDKSLSIRKCKDIHDIFIGGEKYKDLALKPMTYDELLKYPLIFLDNRSRSRQYVEEYLFSKGIRINPEIELGSHDLLLEFAQIGLGLACVVKEFSEDYLTQGILYEINLAPNIPKRSIGICSLTGVSLSPASKKFVEYLVK</sequence>
<dbReference type="SUPFAM" id="SSF46785">
    <property type="entry name" value="Winged helix' DNA-binding domain"/>
    <property type="match status" value="1"/>
</dbReference>
<evidence type="ECO:0000259" key="5">
    <source>
        <dbReference type="PROSITE" id="PS50931"/>
    </source>
</evidence>
<evidence type="ECO:0000256" key="4">
    <source>
        <dbReference type="ARBA" id="ARBA00023163"/>
    </source>
</evidence>
<evidence type="ECO:0000313" key="7">
    <source>
        <dbReference type="Proteomes" id="UP000469523"/>
    </source>
</evidence>
<organism evidence="6 7">
    <name type="scientific">Tissierella pigra</name>
    <dbReference type="NCBI Taxonomy" id="2607614"/>
    <lineage>
        <taxon>Bacteria</taxon>
        <taxon>Bacillati</taxon>
        <taxon>Bacillota</taxon>
        <taxon>Tissierellia</taxon>
        <taxon>Tissierellales</taxon>
        <taxon>Tissierellaceae</taxon>
        <taxon>Tissierella</taxon>
    </lineage>
</organism>
<dbReference type="GO" id="GO:0000976">
    <property type="term" value="F:transcription cis-regulatory region binding"/>
    <property type="evidence" value="ECO:0007669"/>
    <property type="project" value="TreeGrafter"/>
</dbReference>
<dbReference type="GO" id="GO:0003700">
    <property type="term" value="F:DNA-binding transcription factor activity"/>
    <property type="evidence" value="ECO:0007669"/>
    <property type="project" value="InterPro"/>
</dbReference>
<comment type="similarity">
    <text evidence="1">Belongs to the LysR transcriptional regulatory family.</text>
</comment>
<dbReference type="AlphaFoldDB" id="A0A6N7XKD1"/>
<evidence type="ECO:0000256" key="1">
    <source>
        <dbReference type="ARBA" id="ARBA00009437"/>
    </source>
</evidence>
<dbReference type="Pfam" id="PF00126">
    <property type="entry name" value="HTH_1"/>
    <property type="match status" value="1"/>
</dbReference>
<dbReference type="InterPro" id="IPR000847">
    <property type="entry name" value="LysR_HTH_N"/>
</dbReference>
<comment type="caution">
    <text evidence="6">The sequence shown here is derived from an EMBL/GenBank/DDBJ whole genome shotgun (WGS) entry which is preliminary data.</text>
</comment>
<gene>
    <name evidence="6" type="ORF">FYJ83_13805</name>
</gene>
<name>A0A6N7XKD1_9FIRM</name>
<protein>
    <submittedName>
        <fullName evidence="6">LysR family transcriptional regulator</fullName>
    </submittedName>
</protein>
<accession>A0A6N7XKD1</accession>
<dbReference type="InterPro" id="IPR036390">
    <property type="entry name" value="WH_DNA-bd_sf"/>
</dbReference>
<proteinExistence type="inferred from homology"/>
<dbReference type="SUPFAM" id="SSF53850">
    <property type="entry name" value="Periplasmic binding protein-like II"/>
    <property type="match status" value="1"/>
</dbReference>
<dbReference type="CDD" id="cd05466">
    <property type="entry name" value="PBP2_LTTR_substrate"/>
    <property type="match status" value="1"/>
</dbReference>